<dbReference type="InterPro" id="IPR000014">
    <property type="entry name" value="PAS"/>
</dbReference>
<feature type="domain" description="Histidine kinase" evidence="3">
    <location>
        <begin position="866"/>
        <end position="1144"/>
    </location>
</feature>
<dbReference type="SUPFAM" id="SSF47384">
    <property type="entry name" value="Homodimeric domain of signal transducing histidine kinase"/>
    <property type="match status" value="1"/>
</dbReference>
<name>A0A3D8QV97_9HELO</name>
<dbReference type="PANTHER" id="PTHR43719">
    <property type="entry name" value="TWO-COMPONENT HISTIDINE KINASE"/>
    <property type="match status" value="1"/>
</dbReference>
<evidence type="ECO:0000256" key="1">
    <source>
        <dbReference type="ARBA" id="ARBA00022553"/>
    </source>
</evidence>
<dbReference type="SMART" id="SM00388">
    <property type="entry name" value="HisKA"/>
    <property type="match status" value="1"/>
</dbReference>
<dbReference type="PANTHER" id="PTHR43719:SF30">
    <property type="entry name" value="TWO-COMPONENT SYSTEM RESPONSE REGULATOR"/>
    <property type="match status" value="1"/>
</dbReference>
<dbReference type="NCBIfam" id="TIGR00229">
    <property type="entry name" value="sensory_box"/>
    <property type="match status" value="1"/>
</dbReference>
<dbReference type="InterPro" id="IPR003594">
    <property type="entry name" value="HATPase_dom"/>
</dbReference>
<protein>
    <submittedName>
        <fullName evidence="6">Uncharacterized protein</fullName>
    </submittedName>
</protein>
<dbReference type="Pfam" id="PF26131">
    <property type="entry name" value="PAS-like"/>
    <property type="match status" value="1"/>
</dbReference>
<organism evidence="6 7">
    <name type="scientific">Coleophoma crateriformis</name>
    <dbReference type="NCBI Taxonomy" id="565419"/>
    <lineage>
        <taxon>Eukaryota</taxon>
        <taxon>Fungi</taxon>
        <taxon>Dikarya</taxon>
        <taxon>Ascomycota</taxon>
        <taxon>Pezizomycotina</taxon>
        <taxon>Leotiomycetes</taxon>
        <taxon>Helotiales</taxon>
        <taxon>Dermateaceae</taxon>
        <taxon>Coleophoma</taxon>
    </lineage>
</organism>
<feature type="domain" description="Response regulatory" evidence="4">
    <location>
        <begin position="1168"/>
        <end position="1299"/>
    </location>
</feature>
<dbReference type="InterPro" id="IPR001789">
    <property type="entry name" value="Sig_transdc_resp-reg_receiver"/>
</dbReference>
<dbReference type="Gene3D" id="1.10.287.130">
    <property type="match status" value="1"/>
</dbReference>
<dbReference type="CDD" id="cd00130">
    <property type="entry name" value="PAS"/>
    <property type="match status" value="1"/>
</dbReference>
<dbReference type="InterPro" id="IPR058846">
    <property type="entry name" value="PAS-like"/>
</dbReference>
<keyword evidence="1 2" id="KW-0597">Phosphoprotein</keyword>
<dbReference type="Gene3D" id="3.30.565.10">
    <property type="entry name" value="Histidine kinase-like ATPase, C-terminal domain"/>
    <property type="match status" value="1"/>
</dbReference>
<dbReference type="GO" id="GO:0000155">
    <property type="term" value="F:phosphorelay sensor kinase activity"/>
    <property type="evidence" value="ECO:0007669"/>
    <property type="project" value="InterPro"/>
</dbReference>
<dbReference type="Pfam" id="PF13188">
    <property type="entry name" value="PAS_8"/>
    <property type="match status" value="1"/>
</dbReference>
<evidence type="ECO:0000259" key="3">
    <source>
        <dbReference type="PROSITE" id="PS50109"/>
    </source>
</evidence>
<evidence type="ECO:0000313" key="7">
    <source>
        <dbReference type="Proteomes" id="UP000256328"/>
    </source>
</evidence>
<dbReference type="Gene3D" id="3.30.450.20">
    <property type="entry name" value="PAS domain"/>
    <property type="match status" value="2"/>
</dbReference>
<dbReference type="EMBL" id="PDLN01000015">
    <property type="protein sequence ID" value="RDW65590.1"/>
    <property type="molecule type" value="Genomic_DNA"/>
</dbReference>
<dbReference type="PROSITE" id="PS50112">
    <property type="entry name" value="PAS"/>
    <property type="match status" value="1"/>
</dbReference>
<sequence>MLERFTGIHLRQVQVQPGQVPSRHWVVPQNAEFAHTCVYGTPEGQAKHLRLHGTTSASPARGAGGCCRKRHSPKGIWAQTTHYPFGLTPGWRCSALITRFTVTLLRSSTVGTWTATQVPTALASFQATLPTTPLLPLFVDAGREEVWGVPPNIYSLTDRKFGDQQNCLFGHAKFTEPSNMRHEIPAVSDAQGLGDISVLELLDADSRPVFAVDVVATGDTDQTWNNIAFSNPAFKDYSIAKYGKPSWLDRESKRLRSMFKAWIHNGYGLEVSARHFSFAGVFWTKAILRQRWCFVFGDRITADASDSGTVDVVPHARLGYESVTRTPMLELSDDPMEDISTPAEGSTDITWIHKRVAQPPSEFVKLFCSVDWGSTALGPMKEWPVQLQDMTSLLLADSRPVALYWGPSYVMLYNEAYIDVAGPRHPTMLGSRGSDTDADTWTYAFGQLEQTRLARKMVCEGQYGLSRERYGDPEETTYRWSILPVMDDTGLVAGYYIPIFDTTKLALAERRYNALSNLAETVVMAKSIKAYWEIALSGLECLEADIPFAVLYSIDRGSPSELQTRDPKSLECQLEGFIGIPDGHPIAPARLNLGLSTEVLSQAFVAAMKSSKPTMFTVGGGIFPPSMLEGIQWRGFGDACRAVVVCPIRPTNDENVVGFLFMGLNPRSPYNEDYQRFVSLMSVALGASIASLMLFEEEARRGEHLARKLLQSEDRLTGFAEVSPIGMYIVDAAGNLVFYNKAWAKMTGYVGSSGEAMDWLKLSVDEDVEISARNWKILLEEKTPVVFESRIKKPWMPPNLIGTETALDYTWVQVDCFPEIDENGNVKNIIGCLSDISHFKWAISIQEHRVEEALEAKRQQENFIDMTSHEIRNPLSAVIQCSDSIASALNHAEEILMQPGSAEAHVEELLAHIMESKENSHTVLSCAQHQKRIVDDILTMSKLDANLLLITPVRVQPLETIRDGLRMFAEETARADIKVSLEIDRSIPELQIDWLCLDPSRLLQVLINLLTNAIKFTKTEEERNIVVKVAASRDPSTLVHDNVKYISTRTVREDLTLASAWGNGEILYFYCAVMDSGRGLNAKEKENLFLRFSQASPRTHIQYGGSGLGLFICRELAELQGGEIGVASEGGVGSTFAFYIKARRTAAAQVQNEGAIISPRKFEFTNCSVLVVEDNLINQNVLRKQLERLGCTVYVANHGEEALAKLEESNLWSGNEMTGLELSIVLLDIEMPIMDGLTCIRKIRQLERDGCLRPHIPVIAVSANARLEQIENAKACGMNDVISKPFRIPDLIPKMERLLRSKKS</sequence>
<dbReference type="InterPro" id="IPR003661">
    <property type="entry name" value="HisK_dim/P_dom"/>
</dbReference>
<dbReference type="Pfam" id="PF00512">
    <property type="entry name" value="HisKA"/>
    <property type="match status" value="1"/>
</dbReference>
<accession>A0A3D8QV97</accession>
<dbReference type="SUPFAM" id="SSF55785">
    <property type="entry name" value="PYP-like sensor domain (PAS domain)"/>
    <property type="match status" value="1"/>
</dbReference>
<evidence type="ECO:0000313" key="6">
    <source>
        <dbReference type="EMBL" id="RDW65590.1"/>
    </source>
</evidence>
<dbReference type="PROSITE" id="PS50109">
    <property type="entry name" value="HIS_KIN"/>
    <property type="match status" value="1"/>
</dbReference>
<evidence type="ECO:0000256" key="2">
    <source>
        <dbReference type="PROSITE-ProRule" id="PRU00169"/>
    </source>
</evidence>
<dbReference type="InterPro" id="IPR005467">
    <property type="entry name" value="His_kinase_dom"/>
</dbReference>
<dbReference type="InterPro" id="IPR035965">
    <property type="entry name" value="PAS-like_dom_sf"/>
</dbReference>
<dbReference type="SMART" id="SM00448">
    <property type="entry name" value="REC"/>
    <property type="match status" value="1"/>
</dbReference>
<evidence type="ECO:0000259" key="5">
    <source>
        <dbReference type="PROSITE" id="PS50112"/>
    </source>
</evidence>
<keyword evidence="7" id="KW-1185">Reference proteome</keyword>
<comment type="caution">
    <text evidence="6">The sequence shown here is derived from an EMBL/GenBank/DDBJ whole genome shotgun (WGS) entry which is preliminary data.</text>
</comment>
<dbReference type="InterPro" id="IPR011006">
    <property type="entry name" value="CheY-like_superfamily"/>
</dbReference>
<dbReference type="Gene3D" id="3.40.50.2300">
    <property type="match status" value="1"/>
</dbReference>
<gene>
    <name evidence="6" type="ORF">BP5796_10282</name>
</gene>
<dbReference type="CDD" id="cd17546">
    <property type="entry name" value="REC_hyHK_CKI1_RcsC-like"/>
    <property type="match status" value="1"/>
</dbReference>
<dbReference type="InterPro" id="IPR050956">
    <property type="entry name" value="2C_system_His_kinase"/>
</dbReference>
<dbReference type="SUPFAM" id="SSF55874">
    <property type="entry name" value="ATPase domain of HSP90 chaperone/DNA topoisomerase II/histidine kinase"/>
    <property type="match status" value="1"/>
</dbReference>
<dbReference type="Proteomes" id="UP000256328">
    <property type="component" value="Unassembled WGS sequence"/>
</dbReference>
<dbReference type="InterPro" id="IPR036890">
    <property type="entry name" value="HATPase_C_sf"/>
</dbReference>
<dbReference type="PRINTS" id="PR00344">
    <property type="entry name" value="BCTRLSENSOR"/>
</dbReference>
<dbReference type="PROSITE" id="PS50110">
    <property type="entry name" value="RESPONSE_REGULATORY"/>
    <property type="match status" value="1"/>
</dbReference>
<dbReference type="Pfam" id="PF02518">
    <property type="entry name" value="HATPase_c"/>
    <property type="match status" value="1"/>
</dbReference>
<dbReference type="CDD" id="cd00082">
    <property type="entry name" value="HisKA"/>
    <property type="match status" value="1"/>
</dbReference>
<evidence type="ECO:0000259" key="4">
    <source>
        <dbReference type="PROSITE" id="PS50110"/>
    </source>
</evidence>
<feature type="modified residue" description="4-aspartylphosphate" evidence="2">
    <location>
        <position position="1228"/>
    </location>
</feature>
<dbReference type="OrthoDB" id="60033at2759"/>
<dbReference type="InterPro" id="IPR036097">
    <property type="entry name" value="HisK_dim/P_sf"/>
</dbReference>
<feature type="domain" description="PAS" evidence="5">
    <location>
        <begin position="712"/>
        <end position="749"/>
    </location>
</feature>
<dbReference type="SMART" id="SM00387">
    <property type="entry name" value="HATPase_c"/>
    <property type="match status" value="1"/>
</dbReference>
<proteinExistence type="predicted"/>
<dbReference type="SMART" id="SM00091">
    <property type="entry name" value="PAS"/>
    <property type="match status" value="1"/>
</dbReference>
<reference evidence="6 7" key="1">
    <citation type="journal article" date="2018" name="IMA Fungus">
        <title>IMA Genome-F 9: Draft genome sequence of Annulohypoxylon stygium, Aspergillus mulundensis, Berkeleyomyces basicola (syn. Thielaviopsis basicola), Ceratocystis smalleyi, two Cercospora beticola strains, Coleophoma cylindrospora, Fusarium fracticaudum, Phialophora cf. hyalina, and Morchella septimelata.</title>
        <authorList>
            <person name="Wingfield B.D."/>
            <person name="Bills G.F."/>
            <person name="Dong Y."/>
            <person name="Huang W."/>
            <person name="Nel W.J."/>
            <person name="Swalarsk-Parry B.S."/>
            <person name="Vaghefi N."/>
            <person name="Wilken P.M."/>
            <person name="An Z."/>
            <person name="de Beer Z.W."/>
            <person name="De Vos L."/>
            <person name="Chen L."/>
            <person name="Duong T.A."/>
            <person name="Gao Y."/>
            <person name="Hammerbacher A."/>
            <person name="Kikkert J.R."/>
            <person name="Li Y."/>
            <person name="Li H."/>
            <person name="Li K."/>
            <person name="Li Q."/>
            <person name="Liu X."/>
            <person name="Ma X."/>
            <person name="Naidoo K."/>
            <person name="Pethybridge S.J."/>
            <person name="Sun J."/>
            <person name="Steenkamp E.T."/>
            <person name="van der Nest M.A."/>
            <person name="van Wyk S."/>
            <person name="Wingfield M.J."/>
            <person name="Xiong C."/>
            <person name="Yue Q."/>
            <person name="Zhang X."/>
        </authorList>
    </citation>
    <scope>NUCLEOTIDE SEQUENCE [LARGE SCALE GENOMIC DNA]</scope>
    <source>
        <strain evidence="6 7">BP5796</strain>
    </source>
</reference>
<dbReference type="InterPro" id="IPR004358">
    <property type="entry name" value="Sig_transdc_His_kin-like_C"/>
</dbReference>
<dbReference type="SUPFAM" id="SSF52172">
    <property type="entry name" value="CheY-like"/>
    <property type="match status" value="1"/>
</dbReference>
<dbReference type="Pfam" id="PF00072">
    <property type="entry name" value="Response_reg"/>
    <property type="match status" value="1"/>
</dbReference>